<evidence type="ECO:0000313" key="2">
    <source>
        <dbReference type="Proteomes" id="UP000190951"/>
    </source>
</evidence>
<keyword evidence="2" id="KW-1185">Reference proteome</keyword>
<name>A0A1S8MD32_9CLOT</name>
<dbReference type="PANTHER" id="PTHR33336:SF15">
    <property type="entry name" value="ABM DOMAIN-CONTAINING PROTEIN"/>
    <property type="match status" value="1"/>
</dbReference>
<dbReference type="GO" id="GO:0003824">
    <property type="term" value="F:catalytic activity"/>
    <property type="evidence" value="ECO:0007669"/>
    <property type="project" value="TreeGrafter"/>
</dbReference>
<dbReference type="EMBL" id="CP096983">
    <property type="protein sequence ID" value="URZ13551.1"/>
    <property type="molecule type" value="Genomic_DNA"/>
</dbReference>
<dbReference type="RefSeq" id="WP_077832923.1">
    <property type="nucleotide sequence ID" value="NZ_CP096983.1"/>
</dbReference>
<evidence type="ECO:0000313" key="1">
    <source>
        <dbReference type="EMBL" id="URZ13551.1"/>
    </source>
</evidence>
<dbReference type="InterPro" id="IPR050744">
    <property type="entry name" value="AI-2_Isomerase_LsrG"/>
</dbReference>
<dbReference type="Proteomes" id="UP000190951">
    <property type="component" value="Chromosome"/>
</dbReference>
<dbReference type="AlphaFoldDB" id="A0A1S8MD32"/>
<dbReference type="Pfam" id="PF03992">
    <property type="entry name" value="ABM"/>
    <property type="match status" value="1"/>
</dbReference>
<proteinExistence type="predicted"/>
<sequence>MIKVVAKKFIKKDKITEDLKRAKELVELTVAKDEGCIKYEVYQDLKDKSIFTIIEEWEDMDKLNKHMKKEHFKRIVPVIEEFTAKKGDTNIYTKIL</sequence>
<dbReference type="KEGG" id="crw:CROST_043170"/>
<dbReference type="Gene3D" id="3.30.70.100">
    <property type="match status" value="1"/>
</dbReference>
<accession>A0A1S8MD32</accession>
<dbReference type="InterPro" id="IPR011008">
    <property type="entry name" value="Dimeric_a/b-barrel"/>
</dbReference>
<organism evidence="1 2">
    <name type="scientific">Clostridium felsineum</name>
    <dbReference type="NCBI Taxonomy" id="36839"/>
    <lineage>
        <taxon>Bacteria</taxon>
        <taxon>Bacillati</taxon>
        <taxon>Bacillota</taxon>
        <taxon>Clostridia</taxon>
        <taxon>Eubacteriales</taxon>
        <taxon>Clostridiaceae</taxon>
        <taxon>Clostridium</taxon>
    </lineage>
</organism>
<dbReference type="STRING" id="84029.CROST_08270"/>
<reference evidence="1 2" key="1">
    <citation type="submission" date="2022-04" db="EMBL/GenBank/DDBJ databases">
        <title>Genome sequence of C. roseum typestrain.</title>
        <authorList>
            <person name="Poehlein A."/>
            <person name="Schoch T."/>
            <person name="Duerre P."/>
            <person name="Daniel R."/>
        </authorList>
    </citation>
    <scope>NUCLEOTIDE SEQUENCE [LARGE SCALE GENOMIC DNA]</scope>
    <source>
        <strain evidence="1 2">DSM 7320</strain>
    </source>
</reference>
<dbReference type="SUPFAM" id="SSF54909">
    <property type="entry name" value="Dimeric alpha+beta barrel"/>
    <property type="match status" value="1"/>
</dbReference>
<dbReference type="PROSITE" id="PS51725">
    <property type="entry name" value="ABM"/>
    <property type="match status" value="1"/>
</dbReference>
<dbReference type="InterPro" id="IPR007138">
    <property type="entry name" value="ABM_dom"/>
</dbReference>
<dbReference type="PANTHER" id="PTHR33336">
    <property type="entry name" value="QUINOL MONOOXYGENASE YGIN-RELATED"/>
    <property type="match status" value="1"/>
</dbReference>
<protein>
    <submittedName>
        <fullName evidence="1">Uncharacterized protein</fullName>
    </submittedName>
</protein>
<gene>
    <name evidence="1" type="ORF">CROST_043170</name>
</gene>